<dbReference type="SUPFAM" id="SSF54427">
    <property type="entry name" value="NTF2-like"/>
    <property type="match status" value="1"/>
</dbReference>
<dbReference type="PANTHER" id="PTHR33747">
    <property type="entry name" value="UPF0225 PROTEIN SCO1677"/>
    <property type="match status" value="1"/>
</dbReference>
<dbReference type="OrthoDB" id="21421at2"/>
<dbReference type="RefSeq" id="WP_028372728.1">
    <property type="nucleotide sequence ID" value="NZ_CAAAJD010000006.1"/>
</dbReference>
<dbReference type="Proteomes" id="UP000054869">
    <property type="component" value="Unassembled WGS sequence"/>
</dbReference>
<dbReference type="PANTHER" id="PTHR33747:SF1">
    <property type="entry name" value="ADENYLATE CYCLASE-ASSOCIATED CAP C-TERMINAL DOMAIN-CONTAINING PROTEIN"/>
    <property type="match status" value="1"/>
</dbReference>
<dbReference type="EMBL" id="LNYI01000012">
    <property type="protein sequence ID" value="KTD23583.1"/>
    <property type="molecule type" value="Genomic_DNA"/>
</dbReference>
<evidence type="ECO:0000313" key="3">
    <source>
        <dbReference type="Proteomes" id="UP000054869"/>
    </source>
</evidence>
<sequence>MNLCPCGSQRDYQTCCEPYVTNRALPTTPEALMRSRYTAYTQANIDYIKKTMRGQALTGFNPIEATTWAAQVTWISLRVLHAYLDKMIPDKGYVEFIATFKDDNKITQIHELSEFEYHEGAWFYTTGHQPKNQDGKTKTKIARNAPCSCGSGKKFKNCCLR</sequence>
<dbReference type="Pfam" id="PF17775">
    <property type="entry name" value="YchJ_M-like"/>
    <property type="match status" value="1"/>
</dbReference>
<dbReference type="Pfam" id="PF02810">
    <property type="entry name" value="SEC-C"/>
    <property type="match status" value="2"/>
</dbReference>
<dbReference type="SUPFAM" id="SSF103642">
    <property type="entry name" value="Sec-C motif"/>
    <property type="match status" value="1"/>
</dbReference>
<gene>
    <name evidence="2" type="ORF">Llan_0718</name>
</gene>
<evidence type="ECO:0000313" key="2">
    <source>
        <dbReference type="EMBL" id="KTD23583.1"/>
    </source>
</evidence>
<comment type="caution">
    <text evidence="2">The sequence shown here is derived from an EMBL/GenBank/DDBJ whole genome shotgun (WGS) entry which is preliminary data.</text>
</comment>
<dbReference type="STRING" id="45067.Llan_0718"/>
<reference evidence="2 3" key="1">
    <citation type="submission" date="2015-11" db="EMBL/GenBank/DDBJ databases">
        <title>Genomic analysis of 38 Legionella species identifies large and diverse effector repertoires.</title>
        <authorList>
            <person name="Burstein D."/>
            <person name="Amaro F."/>
            <person name="Zusman T."/>
            <person name="Lifshitz Z."/>
            <person name="Cohen O."/>
            <person name="Gilbert J.A."/>
            <person name="Pupko T."/>
            <person name="Shuman H.A."/>
            <person name="Segal G."/>
        </authorList>
    </citation>
    <scope>NUCLEOTIDE SEQUENCE [LARGE SCALE GENOMIC DNA]</scope>
    <source>
        <strain evidence="2 3">ATCC 49751</strain>
    </source>
</reference>
<dbReference type="InterPro" id="IPR032710">
    <property type="entry name" value="NTF2-like_dom_sf"/>
</dbReference>
<organism evidence="2 3">
    <name type="scientific">Legionella lansingensis</name>
    <dbReference type="NCBI Taxonomy" id="45067"/>
    <lineage>
        <taxon>Bacteria</taxon>
        <taxon>Pseudomonadati</taxon>
        <taxon>Pseudomonadota</taxon>
        <taxon>Gammaproteobacteria</taxon>
        <taxon>Legionellales</taxon>
        <taxon>Legionellaceae</taxon>
        <taxon>Legionella</taxon>
    </lineage>
</organism>
<dbReference type="eggNOG" id="COG3012">
    <property type="taxonomic scope" value="Bacteria"/>
</dbReference>
<protein>
    <submittedName>
        <fullName evidence="2">Putative SEC-C motif domain protein</fullName>
    </submittedName>
</protein>
<dbReference type="AlphaFoldDB" id="A0A0W0VU55"/>
<accession>A0A0W0VU55</accession>
<dbReference type="PATRIC" id="fig|45067.4.peg.747"/>
<keyword evidence="3" id="KW-1185">Reference proteome</keyword>
<evidence type="ECO:0000259" key="1">
    <source>
        <dbReference type="Pfam" id="PF17775"/>
    </source>
</evidence>
<feature type="domain" description="YchJ-like middle NTF2-like" evidence="1">
    <location>
        <begin position="28"/>
        <end position="127"/>
    </location>
</feature>
<dbReference type="Gene3D" id="3.10.450.50">
    <property type="match status" value="1"/>
</dbReference>
<dbReference type="InterPro" id="IPR048469">
    <property type="entry name" value="YchJ-like_M"/>
</dbReference>
<proteinExistence type="predicted"/>
<name>A0A0W0VU55_9GAMM</name>
<dbReference type="InterPro" id="IPR004027">
    <property type="entry name" value="SEC_C_motif"/>
</dbReference>